<dbReference type="PANTHER" id="PTHR33463">
    <property type="entry name" value="NB-ARC DOMAIN-CONTAINING PROTEIN-RELATED"/>
    <property type="match status" value="1"/>
</dbReference>
<dbReference type="InterPro" id="IPR027417">
    <property type="entry name" value="P-loop_NTPase"/>
</dbReference>
<dbReference type="Gene3D" id="3.40.50.300">
    <property type="entry name" value="P-loop containing nucleotide triphosphate hydrolases"/>
    <property type="match status" value="1"/>
</dbReference>
<dbReference type="Proteomes" id="UP001163823">
    <property type="component" value="Chromosome 12"/>
</dbReference>
<dbReference type="InterPro" id="IPR050905">
    <property type="entry name" value="Plant_NBS-LRR"/>
</dbReference>
<feature type="domain" description="NB-ARC" evidence="2">
    <location>
        <begin position="165"/>
        <end position="209"/>
    </location>
</feature>
<comment type="caution">
    <text evidence="3">The sequence shown here is derived from an EMBL/GenBank/DDBJ whole genome shotgun (WGS) entry which is preliminary data.</text>
</comment>
<dbReference type="Pfam" id="PF00931">
    <property type="entry name" value="NB-ARC"/>
    <property type="match status" value="1"/>
</dbReference>
<keyword evidence="4" id="KW-1185">Reference proteome</keyword>
<evidence type="ECO:0000256" key="1">
    <source>
        <dbReference type="ARBA" id="ARBA00022821"/>
    </source>
</evidence>
<evidence type="ECO:0000259" key="2">
    <source>
        <dbReference type="Pfam" id="PF00931"/>
    </source>
</evidence>
<evidence type="ECO:0000313" key="3">
    <source>
        <dbReference type="EMBL" id="KAJ7949634.1"/>
    </source>
</evidence>
<proteinExistence type="predicted"/>
<sequence>MADLGISVAVKIAEYLVNPAIRQARYLFCFNKFVADLEKEKKRLMSTRDGVQECVKEAIKRTEKIEIVVEKWLENSDDLIQEVEKLEEDMKVNMNCFLGCCPNYIWRYRLSKKVSKKREAMIELIVNSKFQKLSRLATLPGIDYFSSGNFVCFKSTKLAYDLLLEALKDDMSYMIGLFGMGGSGKTTLVKEEGKKAKESRLFDQVIFVVHIPNC</sequence>
<accession>A0AAD7PC99</accession>
<organism evidence="3 4">
    <name type="scientific">Quillaja saponaria</name>
    <name type="common">Soap bark tree</name>
    <dbReference type="NCBI Taxonomy" id="32244"/>
    <lineage>
        <taxon>Eukaryota</taxon>
        <taxon>Viridiplantae</taxon>
        <taxon>Streptophyta</taxon>
        <taxon>Embryophyta</taxon>
        <taxon>Tracheophyta</taxon>
        <taxon>Spermatophyta</taxon>
        <taxon>Magnoliopsida</taxon>
        <taxon>eudicotyledons</taxon>
        <taxon>Gunneridae</taxon>
        <taxon>Pentapetalae</taxon>
        <taxon>rosids</taxon>
        <taxon>fabids</taxon>
        <taxon>Fabales</taxon>
        <taxon>Quillajaceae</taxon>
        <taxon>Quillaja</taxon>
    </lineage>
</organism>
<dbReference type="KEGG" id="qsa:O6P43_029947"/>
<dbReference type="PANTHER" id="PTHR33463:SF105">
    <property type="entry name" value="AND NB-ARC DOMAIN DISEASE RESISTANCE PROTEIN, PUTATIVE-RELATED"/>
    <property type="match status" value="1"/>
</dbReference>
<protein>
    <submittedName>
        <fullName evidence="3">Disease resistance protein</fullName>
    </submittedName>
</protein>
<dbReference type="InterPro" id="IPR002182">
    <property type="entry name" value="NB-ARC"/>
</dbReference>
<dbReference type="GO" id="GO:0043531">
    <property type="term" value="F:ADP binding"/>
    <property type="evidence" value="ECO:0007669"/>
    <property type="project" value="InterPro"/>
</dbReference>
<name>A0AAD7PC99_QUISA</name>
<dbReference type="AlphaFoldDB" id="A0AAD7PC99"/>
<gene>
    <name evidence="3" type="ORF">O6P43_029947</name>
</gene>
<dbReference type="SUPFAM" id="SSF52540">
    <property type="entry name" value="P-loop containing nucleoside triphosphate hydrolases"/>
    <property type="match status" value="1"/>
</dbReference>
<reference evidence="3" key="1">
    <citation type="journal article" date="2023" name="Science">
        <title>Elucidation of the pathway for biosynthesis of saponin adjuvants from the soapbark tree.</title>
        <authorList>
            <person name="Reed J."/>
            <person name="Orme A."/>
            <person name="El-Demerdash A."/>
            <person name="Owen C."/>
            <person name="Martin L.B.B."/>
            <person name="Misra R.C."/>
            <person name="Kikuchi S."/>
            <person name="Rejzek M."/>
            <person name="Martin A.C."/>
            <person name="Harkess A."/>
            <person name="Leebens-Mack J."/>
            <person name="Louveau T."/>
            <person name="Stephenson M.J."/>
            <person name="Osbourn A."/>
        </authorList>
    </citation>
    <scope>NUCLEOTIDE SEQUENCE</scope>
    <source>
        <strain evidence="3">S10</strain>
    </source>
</reference>
<evidence type="ECO:0000313" key="4">
    <source>
        <dbReference type="Proteomes" id="UP001163823"/>
    </source>
</evidence>
<dbReference type="EMBL" id="JARAOO010000012">
    <property type="protein sequence ID" value="KAJ7949634.1"/>
    <property type="molecule type" value="Genomic_DNA"/>
</dbReference>
<keyword evidence="1" id="KW-0611">Plant defense</keyword>